<sequence>MEVIRRVEYKVKYHKPLPDIKGIGETYWKNLKKGKLTIQHCNDCQRMFFYPRVACPICGGTRIAFKEHNGLGEIYSYTIAHKSIVDGFKDEVPYVVALVRLDGVRGNMMTNIVDCELNDIEIGASVEIEYRDVTEDITLPIFKLVKEGN</sequence>
<evidence type="ECO:0000313" key="4">
    <source>
        <dbReference type="Proteomes" id="UP000269301"/>
    </source>
</evidence>
<dbReference type="Pfam" id="PF12172">
    <property type="entry name" value="zf-ChsH2"/>
    <property type="match status" value="1"/>
</dbReference>
<feature type="domain" description="ChsH2 C-terminal OB-fold" evidence="1">
    <location>
        <begin position="70"/>
        <end position="130"/>
    </location>
</feature>
<evidence type="ECO:0000313" key="3">
    <source>
        <dbReference type="EMBL" id="RKQ35768.1"/>
    </source>
</evidence>
<dbReference type="InterPro" id="IPR002878">
    <property type="entry name" value="ChsH2_C"/>
</dbReference>
<comment type="caution">
    <text evidence="3">The sequence shown here is derived from an EMBL/GenBank/DDBJ whole genome shotgun (WGS) entry which is preliminary data.</text>
</comment>
<gene>
    <name evidence="3" type="ORF">D8M06_05775</name>
</gene>
<dbReference type="InterPro" id="IPR022002">
    <property type="entry name" value="ChsH2_Znr"/>
</dbReference>
<dbReference type="PANTHER" id="PTHR34075:SF5">
    <property type="entry name" value="BLR3430 PROTEIN"/>
    <property type="match status" value="1"/>
</dbReference>
<dbReference type="Proteomes" id="UP000269301">
    <property type="component" value="Unassembled WGS sequence"/>
</dbReference>
<accession>A0A495A7P4</accession>
<feature type="domain" description="ChsH2 rubredoxin-like zinc ribbon" evidence="2">
    <location>
        <begin position="28"/>
        <end position="62"/>
    </location>
</feature>
<dbReference type="InterPro" id="IPR052513">
    <property type="entry name" value="Thioester_dehydratase-like"/>
</dbReference>
<name>A0A495A7P4_9BACI</name>
<evidence type="ECO:0000259" key="2">
    <source>
        <dbReference type="Pfam" id="PF12172"/>
    </source>
</evidence>
<dbReference type="SUPFAM" id="SSF50249">
    <property type="entry name" value="Nucleic acid-binding proteins"/>
    <property type="match status" value="1"/>
</dbReference>
<reference evidence="3 4" key="1">
    <citation type="journal article" date="2016" name="Int. J. Syst. Evol. Microbiol.">
        <title>Oceanobacillus halophilus sp. nov., a novel moderately halophilic bacterium from a hypersaline lake.</title>
        <authorList>
            <person name="Amoozegar M.A."/>
            <person name="Bagheri M."/>
            <person name="Makhdoumi A."/>
            <person name="Nikou M.M."/>
            <person name="Fazeli S.A.S."/>
            <person name="Schumann P."/>
            <person name="Sproer C."/>
            <person name="Sanchez-Porro C."/>
            <person name="Ventosa A."/>
        </authorList>
    </citation>
    <scope>NUCLEOTIDE SEQUENCE [LARGE SCALE GENOMIC DNA]</scope>
    <source>
        <strain evidence="3 4">DSM 23996</strain>
    </source>
</reference>
<dbReference type="PANTHER" id="PTHR34075">
    <property type="entry name" value="BLR3430 PROTEIN"/>
    <property type="match status" value="1"/>
</dbReference>
<dbReference type="Gene3D" id="2.40.50.140">
    <property type="entry name" value="Nucleic acid-binding proteins"/>
    <property type="match status" value="1"/>
</dbReference>
<dbReference type="EMBL" id="RBZP01000002">
    <property type="protein sequence ID" value="RKQ35768.1"/>
    <property type="molecule type" value="Genomic_DNA"/>
</dbReference>
<evidence type="ECO:0000259" key="1">
    <source>
        <dbReference type="Pfam" id="PF01796"/>
    </source>
</evidence>
<dbReference type="InterPro" id="IPR012340">
    <property type="entry name" value="NA-bd_OB-fold"/>
</dbReference>
<proteinExistence type="predicted"/>
<dbReference type="AlphaFoldDB" id="A0A495A7P4"/>
<keyword evidence="4" id="KW-1185">Reference proteome</keyword>
<protein>
    <submittedName>
        <fullName evidence="3">Zn-ribbon domain-containing OB-fold protein</fullName>
    </submittedName>
</protein>
<organism evidence="3 4">
    <name type="scientific">Oceanobacillus halophilus</name>
    <dbReference type="NCBI Taxonomy" id="930130"/>
    <lineage>
        <taxon>Bacteria</taxon>
        <taxon>Bacillati</taxon>
        <taxon>Bacillota</taxon>
        <taxon>Bacilli</taxon>
        <taxon>Bacillales</taxon>
        <taxon>Bacillaceae</taxon>
        <taxon>Oceanobacillus</taxon>
    </lineage>
</organism>
<dbReference type="Gene3D" id="6.10.30.10">
    <property type="match status" value="1"/>
</dbReference>
<dbReference type="Pfam" id="PF01796">
    <property type="entry name" value="OB_ChsH2_C"/>
    <property type="match status" value="1"/>
</dbReference>